<dbReference type="Gene3D" id="3.40.50.11710">
    <property type="entry name" value="Cyclodipeptide synthase"/>
    <property type="match status" value="1"/>
</dbReference>
<dbReference type="Pfam" id="PF16715">
    <property type="entry name" value="CDPS"/>
    <property type="match status" value="1"/>
</dbReference>
<dbReference type="InterPro" id="IPR038622">
    <property type="entry name" value="CDPS_sf"/>
</dbReference>
<proteinExistence type="inferred from homology"/>
<keyword evidence="6" id="KW-1185">Reference proteome</keyword>
<evidence type="ECO:0000313" key="5">
    <source>
        <dbReference type="EMBL" id="BCL30967.1"/>
    </source>
</evidence>
<dbReference type="GO" id="GO:0016755">
    <property type="term" value="F:aminoacyltransferase activity"/>
    <property type="evidence" value="ECO:0007669"/>
    <property type="project" value="InterPro"/>
</dbReference>
<evidence type="ECO:0000313" key="6">
    <source>
        <dbReference type="Proteomes" id="UP000516444"/>
    </source>
</evidence>
<evidence type="ECO:0000256" key="4">
    <source>
        <dbReference type="SAM" id="MobiDB-lite"/>
    </source>
</evidence>
<organism evidence="5 6">
    <name type="scientific">Streptomyces aurantiacus</name>
    <dbReference type="NCBI Taxonomy" id="47760"/>
    <lineage>
        <taxon>Bacteria</taxon>
        <taxon>Bacillati</taxon>
        <taxon>Actinomycetota</taxon>
        <taxon>Actinomycetes</taxon>
        <taxon>Kitasatosporales</taxon>
        <taxon>Streptomycetaceae</taxon>
        <taxon>Streptomyces</taxon>
        <taxon>Streptomyces aurantiacus group</taxon>
    </lineage>
</organism>
<feature type="region of interest" description="Disordered" evidence="4">
    <location>
        <begin position="237"/>
        <end position="266"/>
    </location>
</feature>
<dbReference type="AlphaFoldDB" id="A0A7G1PB52"/>
<dbReference type="Proteomes" id="UP000516444">
    <property type="component" value="Chromosome"/>
</dbReference>
<name>A0A7G1PB52_9ACTN</name>
<dbReference type="EMBL" id="AP023440">
    <property type="protein sequence ID" value="BCL30967.1"/>
    <property type="molecule type" value="Genomic_DNA"/>
</dbReference>
<reference evidence="5 6" key="1">
    <citation type="journal article" date="2014" name="Int. J. Syst. Evol. Microbiol.">
        <title>Complete genome sequence of Corynebacterium casei LMG S-19264T (=DSM 44701T), isolated from a smear-ripened cheese.</title>
        <authorList>
            <consortium name="US DOE Joint Genome Institute (JGI-PGF)"/>
            <person name="Walter F."/>
            <person name="Albersmeier A."/>
            <person name="Kalinowski J."/>
            <person name="Ruckert C."/>
        </authorList>
    </citation>
    <scope>NUCLEOTIDE SEQUENCE [LARGE SCALE GENOMIC DNA]</scope>
    <source>
        <strain evidence="5 6">JCM 4677</strain>
    </source>
</reference>
<accession>A0A7G1PB52</accession>
<dbReference type="InterPro" id="IPR030903">
    <property type="entry name" value="CDPS"/>
</dbReference>
<dbReference type="NCBIfam" id="TIGR04539">
    <property type="entry name" value="tRNA_cyclodipep"/>
    <property type="match status" value="1"/>
</dbReference>
<protein>
    <recommendedName>
        <fullName evidence="3">Cyclodipeptide synthase</fullName>
    </recommendedName>
</protein>
<sequence length="266" mass="29811">MSSKDVDAAEQEDPVPYGSSFTLEPYSENCRYVCGRREHVVFGVSPGNSYFRVSRLADLLRWLCEEFRRVDVVIPDSALHHTYLALGYSPERAAKKVRSETNVLRNRVLRGWELSGCPRDGNGLFLMSALAPRPSYQRLLAHVRSTLREDQDLRATAIRMTREALIARGLTGEPTAEQLERGLQYLVAELPFFIGSADIFEVPSSVCFYHRPIPLADVIFDHRSLLCPSPRQGYALISPTEPPAGETASAYGSGLHQRDAKEVNRT</sequence>
<dbReference type="RefSeq" id="WP_063792829.1">
    <property type="nucleotide sequence ID" value="NZ_AP023440.1"/>
</dbReference>
<evidence type="ECO:0000256" key="3">
    <source>
        <dbReference type="ARBA" id="ARBA00030771"/>
    </source>
</evidence>
<feature type="compositionally biased region" description="Basic and acidic residues" evidence="4">
    <location>
        <begin position="256"/>
        <end position="266"/>
    </location>
</feature>
<comment type="similarity">
    <text evidence="1">Belongs to the CDPS family.</text>
</comment>
<feature type="region of interest" description="Disordered" evidence="4">
    <location>
        <begin position="1"/>
        <end position="20"/>
    </location>
</feature>
<gene>
    <name evidence="5" type="primary">yvmC</name>
    <name evidence="5" type="ORF">GCM10017557_58260</name>
</gene>
<evidence type="ECO:0000256" key="1">
    <source>
        <dbReference type="ARBA" id="ARBA00006034"/>
    </source>
</evidence>
<evidence type="ECO:0000256" key="2">
    <source>
        <dbReference type="ARBA" id="ARBA00022679"/>
    </source>
</evidence>
<dbReference type="KEGG" id="sgm:GCM10017557_58260"/>
<keyword evidence="2" id="KW-0808">Transferase</keyword>